<dbReference type="InterPro" id="IPR010921">
    <property type="entry name" value="Trp_repressor/repl_initiator"/>
</dbReference>
<dbReference type="SUPFAM" id="SSF48295">
    <property type="entry name" value="TrpR-like"/>
    <property type="match status" value="1"/>
</dbReference>
<evidence type="ECO:0000313" key="1">
    <source>
        <dbReference type="EMBL" id="GGP52378.1"/>
    </source>
</evidence>
<reference evidence="2" key="1">
    <citation type="journal article" date="2019" name="Int. J. Syst. Evol. Microbiol.">
        <title>The Global Catalogue of Microorganisms (GCM) 10K type strain sequencing project: providing services to taxonomists for standard genome sequencing and annotation.</title>
        <authorList>
            <consortium name="The Broad Institute Genomics Platform"/>
            <consortium name="The Broad Institute Genome Sequencing Center for Infectious Disease"/>
            <person name="Wu L."/>
            <person name="Ma J."/>
        </authorList>
    </citation>
    <scope>NUCLEOTIDE SEQUENCE [LARGE SCALE GENOMIC DNA]</scope>
    <source>
        <strain evidence="2">JCM 32304</strain>
    </source>
</reference>
<comment type="caution">
    <text evidence="1">The sequence shown here is derived from an EMBL/GenBank/DDBJ whole genome shotgun (WGS) entry which is preliminary data.</text>
</comment>
<dbReference type="Proteomes" id="UP000654367">
    <property type="component" value="Unassembled WGS sequence"/>
</dbReference>
<proteinExistence type="predicted"/>
<accession>A0ABQ2Q5J7</accession>
<keyword evidence="2" id="KW-1185">Reference proteome</keyword>
<evidence type="ECO:0008006" key="3">
    <source>
        <dbReference type="Google" id="ProtNLM"/>
    </source>
</evidence>
<gene>
    <name evidence="1" type="ORF">GCM10009409_18480</name>
</gene>
<protein>
    <recommendedName>
        <fullName evidence="3">Transposase</fullName>
    </recommendedName>
</protein>
<organism evidence="1 2">
    <name type="scientific">Shewanella saliphila</name>
    <dbReference type="NCBI Taxonomy" id="2282698"/>
    <lineage>
        <taxon>Bacteria</taxon>
        <taxon>Pseudomonadati</taxon>
        <taxon>Pseudomonadota</taxon>
        <taxon>Gammaproteobacteria</taxon>
        <taxon>Alteromonadales</taxon>
        <taxon>Shewanellaceae</taxon>
        <taxon>Shewanella</taxon>
    </lineage>
</organism>
<name>A0ABQ2Q5J7_9GAMM</name>
<sequence length="111" mass="12508">MTANWMPNAVRKLLESGLSLSQFAKRESINLSTLYSWQNKYLKAGAGLAGSNRSDDWSPEQKFSVVLETAALSEIELSQYCREKGLYPEQVKASLVLKKKLNAYWGEDEDS</sequence>
<dbReference type="EMBL" id="BMQV01000015">
    <property type="protein sequence ID" value="GGP52378.1"/>
    <property type="molecule type" value="Genomic_DNA"/>
</dbReference>
<evidence type="ECO:0000313" key="2">
    <source>
        <dbReference type="Proteomes" id="UP000654367"/>
    </source>
</evidence>